<dbReference type="Gene3D" id="1.20.58.340">
    <property type="entry name" value="Magnesium transport protein CorA, transmembrane region"/>
    <property type="match status" value="2"/>
</dbReference>
<evidence type="ECO:0000256" key="3">
    <source>
        <dbReference type="ARBA" id="ARBA00022448"/>
    </source>
</evidence>
<evidence type="ECO:0000256" key="6">
    <source>
        <dbReference type="ARBA" id="ARBA00022692"/>
    </source>
</evidence>
<dbReference type="PANTHER" id="PTHR46494">
    <property type="entry name" value="CORA FAMILY METAL ION TRANSPORTER (EUROFUNG)"/>
    <property type="match status" value="1"/>
</dbReference>
<evidence type="ECO:0000256" key="10">
    <source>
        <dbReference type="ARBA" id="ARBA00023136"/>
    </source>
</evidence>
<dbReference type="InterPro" id="IPR045863">
    <property type="entry name" value="CorA_TM1_TM2"/>
</dbReference>
<keyword evidence="3" id="KW-0813">Transport</keyword>
<dbReference type="InterPro" id="IPR002523">
    <property type="entry name" value="MgTranspt_CorA/ZnTranspt_ZntB"/>
</dbReference>
<evidence type="ECO:0000256" key="12">
    <source>
        <dbReference type="SAM" id="Phobius"/>
    </source>
</evidence>
<dbReference type="PANTHER" id="PTHR46494:SF3">
    <property type="entry name" value="ZINC TRANSPORT PROTEIN ZNTB"/>
    <property type="match status" value="1"/>
</dbReference>
<dbReference type="SUPFAM" id="SSF143865">
    <property type="entry name" value="CorA soluble domain-like"/>
    <property type="match status" value="1"/>
</dbReference>
<dbReference type="EMBL" id="JACBGI020000012">
    <property type="protein sequence ID" value="MBF6058137.1"/>
    <property type="molecule type" value="Genomic_DNA"/>
</dbReference>
<keyword evidence="7" id="KW-0862">Zinc</keyword>
<gene>
    <name evidence="13" type="ORF">H8792_007270</name>
</gene>
<dbReference type="RefSeq" id="WP_185978282.1">
    <property type="nucleotide sequence ID" value="NZ_JACBGI020000012.1"/>
</dbReference>
<reference evidence="13 14" key="1">
    <citation type="submission" date="2020-11" db="EMBL/GenBank/DDBJ databases">
        <title>Sulfur oxidizing isolate from Hospital Hole Sinkhole.</title>
        <authorList>
            <person name="Scott K.M."/>
        </authorList>
    </citation>
    <scope>NUCLEOTIDE SEQUENCE [LARGE SCALE GENOMIC DNA]</scope>
    <source>
        <strain evidence="13 14">HH1</strain>
    </source>
</reference>
<keyword evidence="8 12" id="KW-1133">Transmembrane helix</keyword>
<keyword evidence="14" id="KW-1185">Reference proteome</keyword>
<keyword evidence="11" id="KW-0175">Coiled coil</keyword>
<keyword evidence="4" id="KW-1003">Cell membrane</keyword>
<evidence type="ECO:0000256" key="5">
    <source>
        <dbReference type="ARBA" id="ARBA00022519"/>
    </source>
</evidence>
<feature type="transmembrane region" description="Helical" evidence="12">
    <location>
        <begin position="261"/>
        <end position="283"/>
    </location>
</feature>
<feature type="coiled-coil region" evidence="11">
    <location>
        <begin position="217"/>
        <end position="258"/>
    </location>
</feature>
<keyword evidence="5" id="KW-0997">Cell inner membrane</keyword>
<evidence type="ECO:0000256" key="8">
    <source>
        <dbReference type="ARBA" id="ARBA00022989"/>
    </source>
</evidence>
<keyword evidence="6 12" id="KW-0812">Transmembrane</keyword>
<evidence type="ECO:0000256" key="2">
    <source>
        <dbReference type="ARBA" id="ARBA00009765"/>
    </source>
</evidence>
<protein>
    <submittedName>
        <fullName evidence="13">Zinc transporter ZntB</fullName>
    </submittedName>
</protein>
<evidence type="ECO:0000313" key="13">
    <source>
        <dbReference type="EMBL" id="MBF6058137.1"/>
    </source>
</evidence>
<organism evidence="13 14">
    <name type="scientific">Thiomicrorhabdus heinhorstiae</name>
    <dbReference type="NCBI Taxonomy" id="2748010"/>
    <lineage>
        <taxon>Bacteria</taxon>
        <taxon>Pseudomonadati</taxon>
        <taxon>Pseudomonadota</taxon>
        <taxon>Gammaproteobacteria</taxon>
        <taxon>Thiotrichales</taxon>
        <taxon>Piscirickettsiaceae</taxon>
        <taxon>Thiomicrorhabdus</taxon>
    </lineage>
</organism>
<dbReference type="InterPro" id="IPR045861">
    <property type="entry name" value="CorA_cytoplasmic_dom"/>
</dbReference>
<dbReference type="Gene3D" id="3.30.460.20">
    <property type="entry name" value="CorA soluble domain-like"/>
    <property type="match status" value="1"/>
</dbReference>
<dbReference type="CDD" id="cd12833">
    <property type="entry name" value="ZntB-like_1"/>
    <property type="match status" value="1"/>
</dbReference>
<keyword evidence="10 12" id="KW-0472">Membrane</keyword>
<evidence type="ECO:0000313" key="14">
    <source>
        <dbReference type="Proteomes" id="UP001193680"/>
    </source>
</evidence>
<feature type="transmembrane region" description="Helical" evidence="12">
    <location>
        <begin position="295"/>
        <end position="314"/>
    </location>
</feature>
<evidence type="ECO:0000256" key="4">
    <source>
        <dbReference type="ARBA" id="ARBA00022475"/>
    </source>
</evidence>
<evidence type="ECO:0000256" key="9">
    <source>
        <dbReference type="ARBA" id="ARBA00023065"/>
    </source>
</evidence>
<dbReference type="Proteomes" id="UP001193680">
    <property type="component" value="Unassembled WGS sequence"/>
</dbReference>
<dbReference type="Pfam" id="PF01544">
    <property type="entry name" value="CorA"/>
    <property type="match status" value="1"/>
</dbReference>
<evidence type="ECO:0000256" key="11">
    <source>
        <dbReference type="SAM" id="Coils"/>
    </source>
</evidence>
<keyword evidence="9" id="KW-0406">Ion transport</keyword>
<comment type="subcellular location">
    <subcellularLocation>
        <location evidence="1">Cell membrane</location>
        <topology evidence="1">Multi-pass membrane protein</topology>
    </subcellularLocation>
</comment>
<dbReference type="SUPFAM" id="SSF144083">
    <property type="entry name" value="Magnesium transport protein CorA, transmembrane region"/>
    <property type="match status" value="1"/>
</dbReference>
<proteinExistence type="inferred from homology"/>
<comment type="caution">
    <text evidence="13">The sequence shown here is derived from an EMBL/GenBank/DDBJ whole genome shotgun (WGS) entry which is preliminary data.</text>
</comment>
<sequence length="320" mass="36542">MEDGLVHALLLDGQGGAKPLNWQEIIEWSPQQGQLWMNMDYTSKQVRNWLSEESGLNWVIAETLLSEESRPRFSPHDHGVLMAWRGVNLNPAADPEDMVAIRIWLEKDRLISTRRRDLVAVKELVADLERGKGPVDLNALSVALAEKMIWKISDVVDELEDHLDQMEDEVLQGQPASLRMELSGLRRQTIQLRRYLSPQKEALQRYATDAWLDVQNRLAMRETADKMTRELEDLEALRERAAVAHEELQNRVSEQLNNRMYVLSVITAVFLPLGFLTGLFGINVGGIPGSENPHAFGYFIAILSALVVLQAVVFKWRRWL</sequence>
<comment type="similarity">
    <text evidence="2">Belongs to the CorA metal ion transporter (MIT) (TC 1.A.35) family.</text>
</comment>
<name>A0ABS0BWE0_9GAMM</name>
<evidence type="ECO:0000256" key="7">
    <source>
        <dbReference type="ARBA" id="ARBA00022833"/>
    </source>
</evidence>
<evidence type="ECO:0000256" key="1">
    <source>
        <dbReference type="ARBA" id="ARBA00004651"/>
    </source>
</evidence>
<accession>A0ABS0BWE0</accession>